<dbReference type="SUPFAM" id="SSF103481">
    <property type="entry name" value="Multidrug resistance efflux transporter EmrE"/>
    <property type="match status" value="2"/>
</dbReference>
<reference evidence="10" key="1">
    <citation type="journal article" date="2014" name="Int. J. Syst. Evol. Microbiol.">
        <title>Complete genome sequence of Corynebacterium casei LMG S-19264T (=DSM 44701T), isolated from a smear-ripened cheese.</title>
        <authorList>
            <consortium name="US DOE Joint Genome Institute (JGI-PGF)"/>
            <person name="Walter F."/>
            <person name="Albersmeier A."/>
            <person name="Kalinowski J."/>
            <person name="Ruckert C."/>
        </authorList>
    </citation>
    <scope>NUCLEOTIDE SEQUENCE</scope>
    <source>
        <strain evidence="10">CGMCC 4.7110</strain>
    </source>
</reference>
<dbReference type="PANTHER" id="PTHR42920">
    <property type="entry name" value="OS03G0707200 PROTEIN-RELATED"/>
    <property type="match status" value="1"/>
</dbReference>
<feature type="transmembrane region" description="Helical" evidence="8">
    <location>
        <begin position="238"/>
        <end position="261"/>
    </location>
</feature>
<comment type="subcellular location">
    <subcellularLocation>
        <location evidence="1">Cell membrane</location>
        <topology evidence="1">Multi-pass membrane protein</topology>
    </subcellularLocation>
</comment>
<dbReference type="Pfam" id="PF00892">
    <property type="entry name" value="EamA"/>
    <property type="match status" value="2"/>
</dbReference>
<keyword evidence="11" id="KW-1185">Reference proteome</keyword>
<dbReference type="Proteomes" id="UP000653411">
    <property type="component" value="Unassembled WGS sequence"/>
</dbReference>
<dbReference type="EMBL" id="BMML01000012">
    <property type="protein sequence ID" value="GGN21463.1"/>
    <property type="molecule type" value="Genomic_DNA"/>
</dbReference>
<keyword evidence="6 8" id="KW-0472">Membrane</keyword>
<keyword evidence="5 8" id="KW-1133">Transmembrane helix</keyword>
<evidence type="ECO:0000256" key="7">
    <source>
        <dbReference type="SAM" id="MobiDB-lite"/>
    </source>
</evidence>
<feature type="transmembrane region" description="Helical" evidence="8">
    <location>
        <begin position="273"/>
        <end position="292"/>
    </location>
</feature>
<dbReference type="AlphaFoldDB" id="A0A917XFV1"/>
<comment type="similarity">
    <text evidence="2">Belongs to the EamA transporter family.</text>
</comment>
<feature type="transmembrane region" description="Helical" evidence="8">
    <location>
        <begin position="148"/>
        <end position="168"/>
    </location>
</feature>
<protein>
    <recommendedName>
        <fullName evidence="9">EamA domain-containing protein</fullName>
    </recommendedName>
</protein>
<feature type="domain" description="EamA" evidence="9">
    <location>
        <begin position="35"/>
        <end position="166"/>
    </location>
</feature>
<name>A0A917XFV1_9ACTN</name>
<feature type="compositionally biased region" description="Low complexity" evidence="7">
    <location>
        <begin position="10"/>
        <end position="27"/>
    </location>
</feature>
<feature type="transmembrane region" description="Helical" evidence="8">
    <location>
        <begin position="211"/>
        <end position="232"/>
    </location>
</feature>
<reference evidence="10" key="2">
    <citation type="submission" date="2020-09" db="EMBL/GenBank/DDBJ databases">
        <authorList>
            <person name="Sun Q."/>
            <person name="Zhou Y."/>
        </authorList>
    </citation>
    <scope>NUCLEOTIDE SEQUENCE</scope>
    <source>
        <strain evidence="10">CGMCC 4.7110</strain>
    </source>
</reference>
<dbReference type="RefSeq" id="WP_229713359.1">
    <property type="nucleotide sequence ID" value="NZ_BMML01000012.1"/>
</dbReference>
<evidence type="ECO:0000256" key="8">
    <source>
        <dbReference type="SAM" id="Phobius"/>
    </source>
</evidence>
<evidence type="ECO:0000256" key="4">
    <source>
        <dbReference type="ARBA" id="ARBA00022692"/>
    </source>
</evidence>
<feature type="transmembrane region" description="Helical" evidence="8">
    <location>
        <begin position="298"/>
        <end position="316"/>
    </location>
</feature>
<comment type="caution">
    <text evidence="10">The sequence shown here is derived from an EMBL/GenBank/DDBJ whole genome shotgun (WGS) entry which is preliminary data.</text>
</comment>
<dbReference type="InterPro" id="IPR037185">
    <property type="entry name" value="EmrE-like"/>
</dbReference>
<feature type="transmembrane region" description="Helical" evidence="8">
    <location>
        <begin position="96"/>
        <end position="115"/>
    </location>
</feature>
<evidence type="ECO:0000313" key="10">
    <source>
        <dbReference type="EMBL" id="GGN21463.1"/>
    </source>
</evidence>
<keyword evidence="3" id="KW-1003">Cell membrane</keyword>
<feature type="transmembrane region" description="Helical" evidence="8">
    <location>
        <begin position="180"/>
        <end position="199"/>
    </location>
</feature>
<sequence length="333" mass="33013">MPNDTSSHPASASRAQDEAAACPRPRRAGPFAGPLPILTAAVLWGTTGTAASLAPAGAPAAAIGAAGLVLGGLLLLLTAPGSRSLPRACTGGERRLLALGVLAVAGYPLTFYPAVARTGVAVATVIALGGAPVFAGLLAWLTRRSRPSARWITATAAAVLGCTLLVLGPGLAGDGAAVDVLGVLSAGLAGLSYAVYALAGGQLIARGHASGAVMGVMFAGAALLVLPVVLWGGGGQLLTVRGVLVVGYLGTVTTFLCYRLFGHGLRHTAPQTATTLTLAEPAVAAVLGVAALGERLPGVSWCGLAVLALGIVLLAVSPRRHPRTEHPARATVK</sequence>
<feature type="transmembrane region" description="Helical" evidence="8">
    <location>
        <begin position="56"/>
        <end position="76"/>
    </location>
</feature>
<evidence type="ECO:0000259" key="9">
    <source>
        <dbReference type="Pfam" id="PF00892"/>
    </source>
</evidence>
<evidence type="ECO:0000313" key="11">
    <source>
        <dbReference type="Proteomes" id="UP000653411"/>
    </source>
</evidence>
<evidence type="ECO:0000256" key="3">
    <source>
        <dbReference type="ARBA" id="ARBA00022475"/>
    </source>
</evidence>
<gene>
    <name evidence="10" type="ORF">GCM10011578_052600</name>
</gene>
<feature type="region of interest" description="Disordered" evidence="7">
    <location>
        <begin position="1"/>
        <end position="27"/>
    </location>
</feature>
<proteinExistence type="inferred from homology"/>
<evidence type="ECO:0000256" key="6">
    <source>
        <dbReference type="ARBA" id="ARBA00023136"/>
    </source>
</evidence>
<dbReference type="InterPro" id="IPR000620">
    <property type="entry name" value="EamA_dom"/>
</dbReference>
<dbReference type="GO" id="GO:0005886">
    <property type="term" value="C:plasma membrane"/>
    <property type="evidence" value="ECO:0007669"/>
    <property type="project" value="UniProtKB-SubCell"/>
</dbReference>
<keyword evidence="4 8" id="KW-0812">Transmembrane</keyword>
<dbReference type="InterPro" id="IPR051258">
    <property type="entry name" value="Diverse_Substrate_Transporter"/>
</dbReference>
<feature type="domain" description="EamA" evidence="9">
    <location>
        <begin position="181"/>
        <end position="314"/>
    </location>
</feature>
<evidence type="ECO:0000256" key="1">
    <source>
        <dbReference type="ARBA" id="ARBA00004651"/>
    </source>
</evidence>
<evidence type="ECO:0000256" key="5">
    <source>
        <dbReference type="ARBA" id="ARBA00022989"/>
    </source>
</evidence>
<organism evidence="10 11">
    <name type="scientific">Streptomyces fuscichromogenes</name>
    <dbReference type="NCBI Taxonomy" id="1324013"/>
    <lineage>
        <taxon>Bacteria</taxon>
        <taxon>Bacillati</taxon>
        <taxon>Actinomycetota</taxon>
        <taxon>Actinomycetes</taxon>
        <taxon>Kitasatosporales</taxon>
        <taxon>Streptomycetaceae</taxon>
        <taxon>Streptomyces</taxon>
    </lineage>
</organism>
<evidence type="ECO:0000256" key="2">
    <source>
        <dbReference type="ARBA" id="ARBA00007362"/>
    </source>
</evidence>
<feature type="transmembrane region" description="Helical" evidence="8">
    <location>
        <begin position="121"/>
        <end position="141"/>
    </location>
</feature>
<accession>A0A917XFV1</accession>
<dbReference type="PANTHER" id="PTHR42920:SF11">
    <property type="entry name" value="INNER MEMBRANE PROTEIN YTFF"/>
    <property type="match status" value="1"/>
</dbReference>